<keyword evidence="25" id="KW-1185">Reference proteome</keyword>
<reference evidence="24 25" key="1">
    <citation type="submission" date="2011-02" db="EMBL/GenBank/DDBJ databases">
        <title>The Genome Sequence of Sphaeroforma arctica JP610.</title>
        <authorList>
            <consortium name="The Broad Institute Genome Sequencing Platform"/>
            <person name="Russ C."/>
            <person name="Cuomo C."/>
            <person name="Young S.K."/>
            <person name="Zeng Q."/>
            <person name="Gargeya S."/>
            <person name="Alvarado L."/>
            <person name="Berlin A."/>
            <person name="Chapman S.B."/>
            <person name="Chen Z."/>
            <person name="Freedman E."/>
            <person name="Gellesch M."/>
            <person name="Goldberg J."/>
            <person name="Griggs A."/>
            <person name="Gujja S."/>
            <person name="Heilman E."/>
            <person name="Heiman D."/>
            <person name="Howarth C."/>
            <person name="Mehta T."/>
            <person name="Neiman D."/>
            <person name="Pearson M."/>
            <person name="Roberts A."/>
            <person name="Saif S."/>
            <person name="Shea T."/>
            <person name="Shenoy N."/>
            <person name="Sisk P."/>
            <person name="Stolte C."/>
            <person name="Sykes S."/>
            <person name="White J."/>
            <person name="Yandava C."/>
            <person name="Burger G."/>
            <person name="Gray M.W."/>
            <person name="Holland P.W.H."/>
            <person name="King N."/>
            <person name="Lang F.B.F."/>
            <person name="Roger A.J."/>
            <person name="Ruiz-Trillo I."/>
            <person name="Haas B."/>
            <person name="Nusbaum C."/>
            <person name="Birren B."/>
        </authorList>
    </citation>
    <scope>NUCLEOTIDE SEQUENCE [LARGE SCALE GENOMIC DNA]</scope>
    <source>
        <strain evidence="24 25">JP610</strain>
    </source>
</reference>
<keyword evidence="16 18" id="KW-0472">Membrane</keyword>
<dbReference type="AlphaFoldDB" id="A0A0L0FVL6"/>
<evidence type="ECO:0000256" key="7">
    <source>
        <dbReference type="ARBA" id="ARBA00022692"/>
    </source>
</evidence>
<keyword evidence="11 19" id="KW-0862">Zinc</keyword>
<dbReference type="Proteomes" id="UP000054560">
    <property type="component" value="Unassembled WGS sequence"/>
</dbReference>
<feature type="binding site" evidence="19">
    <location>
        <position position="326"/>
    </location>
    <ligand>
        <name>Zn(2+)</name>
        <dbReference type="ChEBI" id="CHEBI:29105"/>
        <label>2</label>
    </ligand>
</feature>
<dbReference type="FunFam" id="3.10.120.10:FF:000007">
    <property type="entry name" value="Sulfite oxidase, mitochondrial"/>
    <property type="match status" value="1"/>
</dbReference>
<evidence type="ECO:0000313" key="25">
    <source>
        <dbReference type="Proteomes" id="UP000054560"/>
    </source>
</evidence>
<keyword evidence="10 18" id="KW-0276">Fatty acid metabolism</keyword>
<dbReference type="Pfam" id="PF04116">
    <property type="entry name" value="FA_hydroxylase"/>
    <property type="match status" value="1"/>
</dbReference>
<name>A0A0L0FVL6_9EUKA</name>
<dbReference type="InterPro" id="IPR001199">
    <property type="entry name" value="Cyt_B5-like_heme/steroid-bd"/>
</dbReference>
<dbReference type="SMART" id="SM01117">
    <property type="entry name" value="Cyt-b5"/>
    <property type="match status" value="1"/>
</dbReference>
<feature type="transmembrane region" description="Helical" evidence="22">
    <location>
        <begin position="256"/>
        <end position="277"/>
    </location>
</feature>
<dbReference type="OrthoDB" id="260519at2759"/>
<feature type="binding site" evidence="19">
    <location>
        <position position="306"/>
    </location>
    <ligand>
        <name>Zn(2+)</name>
        <dbReference type="ChEBI" id="CHEBI:29105"/>
        <label>1</label>
    </ligand>
</feature>
<evidence type="ECO:0000256" key="8">
    <source>
        <dbReference type="ARBA" id="ARBA00022723"/>
    </source>
</evidence>
<dbReference type="STRING" id="667725.A0A0L0FVL6"/>
<comment type="cofactor">
    <cofactor evidence="18 19">
        <name>Zn(2+)</name>
        <dbReference type="ChEBI" id="CHEBI:29105"/>
    </cofactor>
    <text evidence="18 19">Binds 2 Zn(2+) ions per subunit that likely form a catalytic dimetal center.</text>
</comment>
<evidence type="ECO:0000256" key="12">
    <source>
        <dbReference type="ARBA" id="ARBA00022989"/>
    </source>
</evidence>
<comment type="subcellular location">
    <subcellularLocation>
        <location evidence="1">Endoplasmic reticulum membrane</location>
        <topology evidence="1">Multi-pass membrane protein</topology>
    </subcellularLocation>
</comment>
<comment type="cofactor">
    <cofactor evidence="20">
        <name>Fe cation</name>
        <dbReference type="ChEBI" id="CHEBI:24875"/>
    </cofactor>
</comment>
<evidence type="ECO:0000256" key="5">
    <source>
        <dbReference type="ARBA" id="ARBA00022516"/>
    </source>
</evidence>
<proteinExistence type="inferred from homology"/>
<keyword evidence="9 18" id="KW-0256">Endoplasmic reticulum</keyword>
<comment type="pathway">
    <text evidence="3">Lipid metabolism.</text>
</comment>
<dbReference type="PIRSF" id="PIRSF005149">
    <property type="entry name" value="IPC-B_HD"/>
    <property type="match status" value="1"/>
</dbReference>
<comment type="function">
    <text evidence="18">Catalyzes stereospecific hydroxylation of free fatty acids at the C-2 position to produce (R)-2-hydroxy fatty acids, which are building blocks of sphingolipids and glycosphingolipids common in neural tissue and epidermis. Plays an essential role in the synthesis of galactosphingolipids of the myelin sheath. Responsible for the synthesis of sphingolipids and glycosphingolipids involved in the formation of epidermal lamellar bodies critical for skin permeability barrier. Participates in the synthesis of glycosphingolipids and a fraction of type II wax diesters in sebaceous gland, specifically regulating hair follicle homeostasis. Involved in the synthesis of sphingolipids of plasma membrane rafts, controlling lipid raft mobility and trafficking of raft-associated proteins.</text>
</comment>
<dbReference type="RefSeq" id="XP_014154478.1">
    <property type="nucleotide sequence ID" value="XM_014299003.1"/>
</dbReference>
<evidence type="ECO:0000256" key="21">
    <source>
        <dbReference type="SAM" id="MobiDB-lite"/>
    </source>
</evidence>
<dbReference type="InterPro" id="IPR006694">
    <property type="entry name" value="Fatty_acid_hydroxylase"/>
</dbReference>
<feature type="binding site" evidence="19">
    <location>
        <position position="219"/>
    </location>
    <ligand>
        <name>Zn(2+)</name>
        <dbReference type="ChEBI" id="CHEBI:29105"/>
        <label>1</label>
    </ligand>
</feature>
<keyword evidence="17 18" id="KW-0275">Fatty acid biosynthesis</keyword>
<feature type="binding site" description="axial binding residue" evidence="20">
    <location>
        <position position="55"/>
    </location>
    <ligand>
        <name>heme</name>
        <dbReference type="ChEBI" id="CHEBI:30413"/>
    </ligand>
    <ligandPart>
        <name>Fe</name>
        <dbReference type="ChEBI" id="CHEBI:18248"/>
    </ligandPart>
</feature>
<evidence type="ECO:0000256" key="11">
    <source>
        <dbReference type="ARBA" id="ARBA00022833"/>
    </source>
</evidence>
<dbReference type="PROSITE" id="PS00191">
    <property type="entry name" value="CYTOCHROME_B5_1"/>
    <property type="match status" value="1"/>
</dbReference>
<dbReference type="GO" id="GO:0080132">
    <property type="term" value="F:fatty acid 2-hydroxylase activity"/>
    <property type="evidence" value="ECO:0007669"/>
    <property type="project" value="InterPro"/>
</dbReference>
<dbReference type="PRINTS" id="PR00363">
    <property type="entry name" value="CYTOCHROMEB5"/>
</dbReference>
<evidence type="ECO:0000256" key="4">
    <source>
        <dbReference type="ARBA" id="ARBA00005747"/>
    </source>
</evidence>
<evidence type="ECO:0000256" key="14">
    <source>
        <dbReference type="ARBA" id="ARBA00023004"/>
    </source>
</evidence>
<evidence type="ECO:0000256" key="9">
    <source>
        <dbReference type="ARBA" id="ARBA00022824"/>
    </source>
</evidence>
<evidence type="ECO:0000256" key="13">
    <source>
        <dbReference type="ARBA" id="ARBA00023002"/>
    </source>
</evidence>
<feature type="binding site" evidence="19">
    <location>
        <position position="247"/>
    </location>
    <ligand>
        <name>Zn(2+)</name>
        <dbReference type="ChEBI" id="CHEBI:29105"/>
        <label>1</label>
    </ligand>
</feature>
<evidence type="ECO:0000256" key="2">
    <source>
        <dbReference type="ARBA" id="ARBA00004991"/>
    </source>
</evidence>
<gene>
    <name evidence="24" type="ORF">SARC_07060</name>
</gene>
<dbReference type="GO" id="GO:0006633">
    <property type="term" value="P:fatty acid biosynthetic process"/>
    <property type="evidence" value="ECO:0007669"/>
    <property type="project" value="UniProtKB-KW"/>
</dbReference>
<accession>A0A0L0FVL6</accession>
<dbReference type="eggNOG" id="KOG0539">
    <property type="taxonomic scope" value="Eukaryota"/>
</dbReference>
<keyword evidence="13 18" id="KW-0560">Oxidoreductase</keyword>
<feature type="binding site" evidence="19">
    <location>
        <position position="224"/>
    </location>
    <ligand>
        <name>Zn(2+)</name>
        <dbReference type="ChEBI" id="CHEBI:29105"/>
        <label>1</label>
    </ligand>
</feature>
<dbReference type="Pfam" id="PF00173">
    <property type="entry name" value="Cyt-b5"/>
    <property type="match status" value="1"/>
</dbReference>
<evidence type="ECO:0000256" key="6">
    <source>
        <dbReference type="ARBA" id="ARBA00022617"/>
    </source>
</evidence>
<feature type="binding site" evidence="19">
    <location>
        <position position="325"/>
    </location>
    <ligand>
        <name>Zn(2+)</name>
        <dbReference type="ChEBI" id="CHEBI:29105"/>
        <label>1</label>
    </ligand>
</feature>
<dbReference type="EC" id="1.-.-.-" evidence="18"/>
<protein>
    <recommendedName>
        <fullName evidence="18">Fatty acid 2-hydroxylase</fullName>
        <ecNumber evidence="18">1.-.-.-</ecNumber>
    </recommendedName>
</protein>
<dbReference type="GO" id="GO:0005506">
    <property type="term" value="F:iron ion binding"/>
    <property type="evidence" value="ECO:0007669"/>
    <property type="project" value="UniProtKB-UniRule"/>
</dbReference>
<comment type="similarity">
    <text evidence="4 18">Belongs to the sterol desaturase family. SCS7 subfamily.</text>
</comment>
<dbReference type="GeneID" id="25907564"/>
<feature type="compositionally biased region" description="Polar residues" evidence="21">
    <location>
        <begin position="1"/>
        <end position="10"/>
    </location>
</feature>
<dbReference type="InterPro" id="IPR014430">
    <property type="entry name" value="Scs7"/>
</dbReference>
<evidence type="ECO:0000256" key="22">
    <source>
        <dbReference type="SAM" id="Phobius"/>
    </source>
</evidence>
<dbReference type="EMBL" id="KQ242133">
    <property type="protein sequence ID" value="KNC80576.1"/>
    <property type="molecule type" value="Genomic_DNA"/>
</dbReference>
<dbReference type="Gene3D" id="3.10.120.10">
    <property type="entry name" value="Cytochrome b5-like heme/steroid binding domain"/>
    <property type="match status" value="1"/>
</dbReference>
<keyword evidence="7 22" id="KW-0812">Transmembrane</keyword>
<evidence type="ECO:0000256" key="17">
    <source>
        <dbReference type="ARBA" id="ARBA00023160"/>
    </source>
</evidence>
<dbReference type="SUPFAM" id="SSF55856">
    <property type="entry name" value="Cytochrome b5-like heme/steroid binding domain"/>
    <property type="match status" value="1"/>
</dbReference>
<evidence type="ECO:0000256" key="10">
    <source>
        <dbReference type="ARBA" id="ARBA00022832"/>
    </source>
</evidence>
<keyword evidence="15 18" id="KW-0443">Lipid metabolism</keyword>
<keyword evidence="14 18" id="KW-0408">Iron</keyword>
<dbReference type="PROSITE" id="PS50255">
    <property type="entry name" value="CYTOCHROME_B5_2"/>
    <property type="match status" value="1"/>
</dbReference>
<feature type="transmembrane region" description="Helical" evidence="22">
    <location>
        <begin position="195"/>
        <end position="214"/>
    </location>
</feature>
<dbReference type="GO" id="GO:0005789">
    <property type="term" value="C:endoplasmic reticulum membrane"/>
    <property type="evidence" value="ECO:0007669"/>
    <property type="project" value="UniProtKB-SubCell"/>
</dbReference>
<evidence type="ECO:0000259" key="23">
    <source>
        <dbReference type="PROSITE" id="PS50255"/>
    </source>
</evidence>
<feature type="binding site" evidence="19">
    <location>
        <position position="322"/>
    </location>
    <ligand>
        <name>Zn(2+)</name>
        <dbReference type="ChEBI" id="CHEBI:29105"/>
        <label>1</label>
    </ligand>
</feature>
<keyword evidence="5 18" id="KW-0444">Lipid biosynthesis</keyword>
<evidence type="ECO:0000256" key="20">
    <source>
        <dbReference type="PIRSR" id="PIRSR005149-50"/>
    </source>
</evidence>
<organism evidence="24 25">
    <name type="scientific">Sphaeroforma arctica JP610</name>
    <dbReference type="NCBI Taxonomy" id="667725"/>
    <lineage>
        <taxon>Eukaryota</taxon>
        <taxon>Ichthyosporea</taxon>
        <taxon>Ichthyophonida</taxon>
        <taxon>Sphaeroforma</taxon>
    </lineage>
</organism>
<feature type="binding site" evidence="19">
    <location>
        <position position="246"/>
    </location>
    <ligand>
        <name>Zn(2+)</name>
        <dbReference type="ChEBI" id="CHEBI:29105"/>
        <label>1</label>
    </ligand>
</feature>
<evidence type="ECO:0000256" key="3">
    <source>
        <dbReference type="ARBA" id="ARBA00005189"/>
    </source>
</evidence>
<feature type="transmembrane region" description="Helical" evidence="22">
    <location>
        <begin position="283"/>
        <end position="305"/>
    </location>
</feature>
<evidence type="ECO:0000256" key="15">
    <source>
        <dbReference type="ARBA" id="ARBA00023098"/>
    </source>
</evidence>
<feature type="transmembrane region" description="Helical" evidence="22">
    <location>
        <begin position="171"/>
        <end position="189"/>
    </location>
</feature>
<keyword evidence="12 22" id="KW-1133">Transmembrane helix</keyword>
<feature type="region of interest" description="Disordered" evidence="21">
    <location>
        <begin position="1"/>
        <end position="24"/>
    </location>
</feature>
<evidence type="ECO:0000256" key="1">
    <source>
        <dbReference type="ARBA" id="ARBA00004477"/>
    </source>
</evidence>
<dbReference type="PANTHER" id="PTHR12863">
    <property type="entry name" value="FATTY ACID HYDROXYLASE"/>
    <property type="match status" value="1"/>
</dbReference>
<dbReference type="InterPro" id="IPR036400">
    <property type="entry name" value="Cyt_B5-like_heme/steroid_sf"/>
</dbReference>
<feature type="binding site" evidence="19">
    <location>
        <position position="302"/>
    </location>
    <ligand>
        <name>Zn(2+)</name>
        <dbReference type="ChEBI" id="CHEBI:29105"/>
        <label>1</label>
    </ligand>
</feature>
<dbReference type="GO" id="GO:0020037">
    <property type="term" value="F:heme binding"/>
    <property type="evidence" value="ECO:0007669"/>
    <property type="project" value="InterPro"/>
</dbReference>
<dbReference type="PANTHER" id="PTHR12863:SF1">
    <property type="entry name" value="FATTY ACID 2-HYDROXYLASE"/>
    <property type="match status" value="1"/>
</dbReference>
<keyword evidence="8 18" id="KW-0479">Metal-binding</keyword>
<comment type="pathway">
    <text evidence="2">Sphingolipid metabolism.</text>
</comment>
<evidence type="ECO:0000256" key="16">
    <source>
        <dbReference type="ARBA" id="ARBA00023136"/>
    </source>
</evidence>
<keyword evidence="6 20" id="KW-0349">Heme</keyword>
<evidence type="ECO:0000256" key="18">
    <source>
        <dbReference type="PIRNR" id="PIRNR005149"/>
    </source>
</evidence>
<evidence type="ECO:0000256" key="19">
    <source>
        <dbReference type="PIRSR" id="PIRSR005149-1"/>
    </source>
</evidence>
<sequence length="376" mass="42971">MAVTETTKLSSDPPPAQKQADSYTYEEVSVHHTADDCWVIHNGSVYDVTEFLEAHPGGPDIVLMSGGKDITKIMKDPHEHEHSDFAVSMLEDYKVGALNMSHGDSDIHESDAGLGVADPDFLDITKPLWLQMWNNTFEKDYYMQQVHIARHIKDGSPAPIFGGVLENLTMTPWYMVPLIWIPVSMYMYSLALPTFGPAAMLPLYLLGIFVWTLFEYSFHRFLFHIDYWLPNHPKALAIHFIAHGIHHFLPMDKLRLVMPPTLFTILIVPVLSFFFLLRLPESLIWAIASGAVSGYVGYDMVHYFLHHGRPPTEYLRMMKTYHLNHHYKNWDLGFGITTKFWDQVFGTELFDNKAEKERVAAELALAASRSDSKKAQ</sequence>
<evidence type="ECO:0000313" key="24">
    <source>
        <dbReference type="EMBL" id="KNC80576.1"/>
    </source>
</evidence>
<feature type="binding site" evidence="19">
    <location>
        <position position="243"/>
    </location>
    <ligand>
        <name>Zn(2+)</name>
        <dbReference type="ChEBI" id="CHEBI:29105"/>
        <label>1</label>
    </ligand>
</feature>
<dbReference type="InterPro" id="IPR018506">
    <property type="entry name" value="Cyt_B5_heme-BS"/>
</dbReference>
<feature type="binding site" description="axial binding residue" evidence="20">
    <location>
        <position position="82"/>
    </location>
    <ligand>
        <name>heme</name>
        <dbReference type="ChEBI" id="CHEBI:30413"/>
    </ligand>
    <ligandPart>
        <name>Fe</name>
        <dbReference type="ChEBI" id="CHEBI:18248"/>
    </ligandPart>
</feature>
<feature type="domain" description="Cytochrome b5 heme-binding" evidence="23">
    <location>
        <begin position="20"/>
        <end position="99"/>
    </location>
</feature>